<keyword evidence="2" id="KW-1185">Reference proteome</keyword>
<protein>
    <submittedName>
        <fullName evidence="1">Uncharacterized protein</fullName>
    </submittedName>
</protein>
<accession>A0ABQ0YHB5</accession>
<name>A0ABQ0YHB5_9NOCA</name>
<proteinExistence type="predicted"/>
<gene>
    <name evidence="1" type="ORF">RAJCM14343_1145</name>
</gene>
<organism evidence="1 2">
    <name type="scientific">Rhodococcus aetherivorans</name>
    <dbReference type="NCBI Taxonomy" id="191292"/>
    <lineage>
        <taxon>Bacteria</taxon>
        <taxon>Bacillati</taxon>
        <taxon>Actinomycetota</taxon>
        <taxon>Actinomycetes</taxon>
        <taxon>Mycobacteriales</taxon>
        <taxon>Nocardiaceae</taxon>
        <taxon>Rhodococcus</taxon>
    </lineage>
</organism>
<dbReference type="Proteomes" id="UP000325466">
    <property type="component" value="Unassembled WGS sequence"/>
</dbReference>
<reference evidence="1 2" key="1">
    <citation type="journal article" date="2018" name="Biodegradation">
        <title>1,4-Dioxane degradation characteristics of Rhodococcus aetherivorans JCM 14343.</title>
        <authorList>
            <person name="Inoue D."/>
            <person name="Tsunoda T."/>
            <person name="Yamamoto N."/>
            <person name="Ike M."/>
            <person name="Sei K."/>
        </authorList>
    </citation>
    <scope>NUCLEOTIDE SEQUENCE [LARGE SCALE GENOMIC DNA]</scope>
    <source>
        <strain evidence="1 2">JCM 14343</strain>
    </source>
</reference>
<evidence type="ECO:0000313" key="1">
    <source>
        <dbReference type="EMBL" id="GES35896.1"/>
    </source>
</evidence>
<dbReference type="EMBL" id="BLAH01000029">
    <property type="protein sequence ID" value="GES35896.1"/>
    <property type="molecule type" value="Genomic_DNA"/>
</dbReference>
<evidence type="ECO:0000313" key="2">
    <source>
        <dbReference type="Proteomes" id="UP000325466"/>
    </source>
</evidence>
<sequence length="56" mass="6024">MRPSRPGTVEFGALSPSEAALSELSASSVRVTSRRTVEADQLGDRRRGLAPVNDLR</sequence>
<comment type="caution">
    <text evidence="1">The sequence shown here is derived from an EMBL/GenBank/DDBJ whole genome shotgun (WGS) entry which is preliminary data.</text>
</comment>